<evidence type="ECO:0000313" key="3">
    <source>
        <dbReference type="EMBL" id="OGI64370.1"/>
    </source>
</evidence>
<dbReference type="Proteomes" id="UP000178985">
    <property type="component" value="Unassembled WGS sequence"/>
</dbReference>
<dbReference type="Pfam" id="PF13561">
    <property type="entry name" value="adh_short_C2"/>
    <property type="match status" value="1"/>
</dbReference>
<dbReference type="EMBL" id="MFTO01000002">
    <property type="protein sequence ID" value="OGI64370.1"/>
    <property type="molecule type" value="Genomic_DNA"/>
</dbReference>
<keyword evidence="2" id="KW-0560">Oxidoreductase</keyword>
<reference evidence="3 4" key="1">
    <citation type="journal article" date="2016" name="Nat. Commun.">
        <title>Thousands of microbial genomes shed light on interconnected biogeochemical processes in an aquifer system.</title>
        <authorList>
            <person name="Anantharaman K."/>
            <person name="Brown C.T."/>
            <person name="Hug L.A."/>
            <person name="Sharon I."/>
            <person name="Castelle C.J."/>
            <person name="Probst A.J."/>
            <person name="Thomas B.C."/>
            <person name="Singh A."/>
            <person name="Wilkins M.J."/>
            <person name="Karaoz U."/>
            <person name="Brodie E.L."/>
            <person name="Williams K.H."/>
            <person name="Hubbard S.S."/>
            <person name="Banfield J.F."/>
        </authorList>
    </citation>
    <scope>NUCLEOTIDE SEQUENCE [LARGE SCALE GENOMIC DNA]</scope>
</reference>
<gene>
    <name evidence="3" type="ORF">A2733_00120</name>
</gene>
<comment type="caution">
    <text evidence="3">The sequence shown here is derived from an EMBL/GenBank/DDBJ whole genome shotgun (WGS) entry which is preliminary data.</text>
</comment>
<dbReference type="FunFam" id="3.40.50.720:FF:000084">
    <property type="entry name" value="Short-chain dehydrogenase reductase"/>
    <property type="match status" value="1"/>
</dbReference>
<dbReference type="InterPro" id="IPR036291">
    <property type="entry name" value="NAD(P)-bd_dom_sf"/>
</dbReference>
<dbReference type="AlphaFoldDB" id="A0A1F6V3V8"/>
<dbReference type="Gene3D" id="3.40.50.720">
    <property type="entry name" value="NAD(P)-binding Rossmann-like Domain"/>
    <property type="match status" value="1"/>
</dbReference>
<protein>
    <recommendedName>
        <fullName evidence="5">Short-chain dehydrogenase</fullName>
    </recommendedName>
</protein>
<dbReference type="PANTHER" id="PTHR42760:SF133">
    <property type="entry name" value="3-OXOACYL-[ACYL-CARRIER-PROTEIN] REDUCTASE"/>
    <property type="match status" value="1"/>
</dbReference>
<evidence type="ECO:0000256" key="2">
    <source>
        <dbReference type="ARBA" id="ARBA00023002"/>
    </source>
</evidence>
<dbReference type="PRINTS" id="PR00081">
    <property type="entry name" value="GDHRDH"/>
</dbReference>
<dbReference type="GO" id="GO:0016616">
    <property type="term" value="F:oxidoreductase activity, acting on the CH-OH group of donors, NAD or NADP as acceptor"/>
    <property type="evidence" value="ECO:0007669"/>
    <property type="project" value="TreeGrafter"/>
</dbReference>
<dbReference type="SUPFAM" id="SSF51735">
    <property type="entry name" value="NAD(P)-binding Rossmann-fold domains"/>
    <property type="match status" value="1"/>
</dbReference>
<comment type="similarity">
    <text evidence="1">Belongs to the short-chain dehydrogenases/reductases (SDR) family.</text>
</comment>
<dbReference type="InterPro" id="IPR002347">
    <property type="entry name" value="SDR_fam"/>
</dbReference>
<proteinExistence type="inferred from homology"/>
<name>A0A1F6V3V8_9BACT</name>
<accession>A0A1F6V3V8</accession>
<evidence type="ECO:0000313" key="4">
    <source>
        <dbReference type="Proteomes" id="UP000178985"/>
    </source>
</evidence>
<dbReference type="CDD" id="cd05233">
    <property type="entry name" value="SDR_c"/>
    <property type="match status" value="1"/>
</dbReference>
<evidence type="ECO:0008006" key="5">
    <source>
        <dbReference type="Google" id="ProtNLM"/>
    </source>
</evidence>
<dbReference type="PRINTS" id="PR00080">
    <property type="entry name" value="SDRFAMILY"/>
</dbReference>
<dbReference type="PANTHER" id="PTHR42760">
    <property type="entry name" value="SHORT-CHAIN DEHYDROGENASES/REDUCTASES FAMILY MEMBER"/>
    <property type="match status" value="1"/>
</dbReference>
<evidence type="ECO:0000256" key="1">
    <source>
        <dbReference type="ARBA" id="ARBA00006484"/>
    </source>
</evidence>
<sequence length="246" mass="26743">MNFKDKVILITGSSSGIGHATALKAKEYGATVVIHGKQMTPELQSFAKELGDFAVSFDVTDKEAVKAGVDEVIKKYGRIDALINCVGIPKRVPFMESVDEDWLDVFRVNVLGIVHVCQEVIPHMQSKKYGRIVNIASVRAHDDKVSVWGMPYSITKAAVKSLSAGLAKQYAPHIAVNSISPGYTNTAFAKTWSEETWKHVKNVLIGRIGEPHEIAEAILFLASDNASFITGTDLIVDGGLMKSVAE</sequence>
<organism evidence="3 4">
    <name type="scientific">Candidatus Nomurabacteria bacterium RIFCSPHIGHO2_01_FULL_40_20</name>
    <dbReference type="NCBI Taxonomy" id="1801738"/>
    <lineage>
        <taxon>Bacteria</taxon>
        <taxon>Candidatus Nomuraibacteriota</taxon>
    </lineage>
</organism>